<name>A0A2S7VKU6_PHOAN</name>
<evidence type="ECO:0000259" key="2">
    <source>
        <dbReference type="Pfam" id="PF13283"/>
    </source>
</evidence>
<protein>
    <recommendedName>
        <fullName evidence="2">Bacteriophage N4 adsorption protein A C-terminal domain-containing protein</fullName>
    </recommendedName>
</protein>
<gene>
    <name evidence="3" type="ORF">BTO08_19300</name>
</gene>
<evidence type="ECO:0000313" key="4">
    <source>
        <dbReference type="Proteomes" id="UP000238730"/>
    </source>
</evidence>
<reference evidence="3 4" key="1">
    <citation type="submission" date="2016-12" db="EMBL/GenBank/DDBJ databases">
        <title>Diversity of luminous bacteria.</title>
        <authorList>
            <person name="Yoshizawa S."/>
            <person name="Kogure K."/>
        </authorList>
    </citation>
    <scope>NUCLEOTIDE SEQUENCE [LARGE SCALE GENOMIC DNA]</scope>
    <source>
        <strain evidence="3 4">LC1-200</strain>
    </source>
</reference>
<evidence type="ECO:0000256" key="1">
    <source>
        <dbReference type="SAM" id="SignalP"/>
    </source>
</evidence>
<dbReference type="AlphaFoldDB" id="A0A2S7VKU6"/>
<proteinExistence type="predicted"/>
<dbReference type="EMBL" id="MSCJ01000003">
    <property type="protein sequence ID" value="PQJ62382.1"/>
    <property type="molecule type" value="Genomic_DNA"/>
</dbReference>
<dbReference type="Proteomes" id="UP000238730">
    <property type="component" value="Unassembled WGS sequence"/>
</dbReference>
<dbReference type="Pfam" id="PF13283">
    <property type="entry name" value="NfrA_C"/>
    <property type="match status" value="1"/>
</dbReference>
<dbReference type="OrthoDB" id="7312176at2"/>
<feature type="domain" description="Bacteriophage N4 adsorption protein A C-terminal" evidence="2">
    <location>
        <begin position="844"/>
        <end position="993"/>
    </location>
</feature>
<accession>A0A2S7VKU6</accession>
<evidence type="ECO:0000313" key="3">
    <source>
        <dbReference type="EMBL" id="PQJ62382.1"/>
    </source>
</evidence>
<organism evidence="3 4">
    <name type="scientific">Photobacterium angustum</name>
    <dbReference type="NCBI Taxonomy" id="661"/>
    <lineage>
        <taxon>Bacteria</taxon>
        <taxon>Pseudomonadati</taxon>
        <taxon>Pseudomonadota</taxon>
        <taxon>Gammaproteobacteria</taxon>
        <taxon>Vibrionales</taxon>
        <taxon>Vibrionaceae</taxon>
        <taxon>Photobacterium</taxon>
    </lineage>
</organism>
<feature type="chain" id="PRO_5015466165" description="Bacteriophage N4 adsorption protein A C-terminal domain-containing protein" evidence="1">
    <location>
        <begin position="28"/>
        <end position="1010"/>
    </location>
</feature>
<keyword evidence="1" id="KW-0732">Signal</keyword>
<dbReference type="InterPro" id="IPR025137">
    <property type="entry name" value="NfrA_C"/>
</dbReference>
<sequence>MQTVLMNNFKRTSIAMACAFMSVNVHATANIFAHLTDSEHFRTYPYIDKAYQEQKNKQYNAALEEVDHALIIVPNHVPFLKFAYQLAVSAGKPIETQLKYLTQIPKNERGNDILNLWLNNAKNGEFYTQEQLKKIADTLTTTQMQSLFANNLYNLDKKYGSTKALQWSYNKPEKYKSLITLRYEAYHLYSDKKYVEAQLILDSIYQSHSSNQTDLKYLALTTLMNGNEIKALTYASKLISLTDQQEFYNQYIEHLLATYQYKKARKELNRLYDNNELSGELIKQRDYLNSLDEQVINEFAEMTPCLKQAMNGISEDNITQAKMKLKQCDPQIDSTMWIKLADKLSLYSQIEQIDFKKNSAEKLKTVVLLTHYKNQRAWSNIINLLKDNDHRESFGRELAYAYSKEKKYSKSAKVSFQIYKKDHHNSDLVHAVFNALQSSNGDKLAASMIKYGLQTNKQKLLADRKIVNNIIDIAQRDITLFTPQIIADANRNKVTLSPEVWQLQHQCKMVDGLVTNNDYLNQAIAYCVVNSDPLKAAEQYQATIKHSPTVQQSLVLGQWFAKAKAYKVSATYWHNVVRNTSDLKKLPPYSRYLYIETMNELGQTKRANQDWLESNFDKQNEQWWQLGIDIAEKMDDKAAVISRIEQGIDHTQSSELTKDLAEYIAKNNDTDLAKKLFESDKTGNASALLGYQTHKKDPELAQQAFANAYQHLKYKKDVNMTAQYADIANKNGDTELSSQLYKAAIDQELTSPAPDKKLINYLQSSHKNINLGWKYNVAGWIGTDQQQAMPGVSSGTGNYFLYGEAKYYFEHPWLPRSAVSIAALSNGGFAHISSGNTTDLDLSYQVQPIARHETYLKAGVRQRVSGDNHKTRPYVRVSSNVLSNDKWSKEWKPDLNHWLYQNVYADGLLYLDNTADYILFGRYEIGQTFKMENDYQQRLTPYTFIQWADDSENTSTVAGLGASWNWKSHNTKYNGLDVDSEVGLEWQHTLQSSQINKSDDAVLLRFSLSF</sequence>
<comment type="caution">
    <text evidence="3">The sequence shown here is derived from an EMBL/GenBank/DDBJ whole genome shotgun (WGS) entry which is preliminary data.</text>
</comment>
<feature type="signal peptide" evidence="1">
    <location>
        <begin position="1"/>
        <end position="27"/>
    </location>
</feature>